<feature type="domain" description="DUF7044" evidence="1">
    <location>
        <begin position="22"/>
        <end position="85"/>
    </location>
</feature>
<dbReference type="Proteomes" id="UP000271162">
    <property type="component" value="Unassembled WGS sequence"/>
</dbReference>
<dbReference type="Pfam" id="PF23071">
    <property type="entry name" value="DUF7044"/>
    <property type="match status" value="1"/>
</dbReference>
<accession>A0A3P7BKR3</accession>
<dbReference type="InterPro" id="IPR055472">
    <property type="entry name" value="DUF7044"/>
</dbReference>
<protein>
    <recommendedName>
        <fullName evidence="1">DUF7044 domain-containing protein</fullName>
    </recommendedName>
</protein>
<dbReference type="PROSITE" id="PS51257">
    <property type="entry name" value="PROKAR_LIPOPROTEIN"/>
    <property type="match status" value="1"/>
</dbReference>
<evidence type="ECO:0000313" key="2">
    <source>
        <dbReference type="EMBL" id="VDL87132.1"/>
    </source>
</evidence>
<dbReference type="AlphaFoldDB" id="A0A3P7BKR3"/>
<dbReference type="EMBL" id="UYSL01027863">
    <property type="protein sequence ID" value="VDL87132.1"/>
    <property type="molecule type" value="Genomic_DNA"/>
</dbReference>
<organism evidence="2 3">
    <name type="scientific">Nippostrongylus brasiliensis</name>
    <name type="common">Rat hookworm</name>
    <dbReference type="NCBI Taxonomy" id="27835"/>
    <lineage>
        <taxon>Eukaryota</taxon>
        <taxon>Metazoa</taxon>
        <taxon>Ecdysozoa</taxon>
        <taxon>Nematoda</taxon>
        <taxon>Chromadorea</taxon>
        <taxon>Rhabditida</taxon>
        <taxon>Rhabditina</taxon>
        <taxon>Rhabditomorpha</taxon>
        <taxon>Strongyloidea</taxon>
        <taxon>Heligmosomidae</taxon>
        <taxon>Nippostrongylus</taxon>
    </lineage>
</organism>
<sequence length="172" mass="19899">MGSVFIRLLRTDNSAISGAVFSCRLDNSIHGIFKRQPKSYNRSLVFDSTFANPIVYDEMTISTTTISDYGDCYEEVGGSYIFGLKYDISYVRILRSMSLSKCRPTLMFLRLHWDMKHFPFNFLYTVELQAEICQRRKLQHRRNFRSMHKLTYPNILFTCSSISQLGSVSIAG</sequence>
<name>A0A3P7BKR3_NIPBR</name>
<proteinExistence type="predicted"/>
<dbReference type="STRING" id="27835.A0A3P7BKR3"/>
<evidence type="ECO:0000313" key="3">
    <source>
        <dbReference type="Proteomes" id="UP000271162"/>
    </source>
</evidence>
<evidence type="ECO:0000259" key="1">
    <source>
        <dbReference type="Pfam" id="PF23071"/>
    </source>
</evidence>
<gene>
    <name evidence="2" type="ORF">NBR_LOCUS22353</name>
</gene>
<reference evidence="2 3" key="1">
    <citation type="submission" date="2018-11" db="EMBL/GenBank/DDBJ databases">
        <authorList>
            <consortium name="Pathogen Informatics"/>
        </authorList>
    </citation>
    <scope>NUCLEOTIDE SEQUENCE [LARGE SCALE GENOMIC DNA]</scope>
</reference>
<keyword evidence="3" id="KW-1185">Reference proteome</keyword>